<reference evidence="3 4" key="1">
    <citation type="journal article" date="2016" name="Int. J. Syst. Evol. Microbiol.">
        <title>Ensifer glycinis sp. nov., an novel rhizobial species associated with Glycine spp.</title>
        <authorList>
            <person name="Yan H."/>
            <person name="Yan J."/>
            <person name="Sui X.H."/>
            <person name="Wang E.T."/>
            <person name="Chen W.X."/>
            <person name="Zhang X.X."/>
            <person name="Chen W.F."/>
        </authorList>
    </citation>
    <scope>NUCLEOTIDE SEQUENCE [LARGE SCALE GENOMIC DNA]</scope>
    <source>
        <strain evidence="3 4">CCBAU 23380</strain>
    </source>
</reference>
<dbReference type="InterPro" id="IPR016181">
    <property type="entry name" value="Acyl_CoA_acyltransferase"/>
</dbReference>
<dbReference type="EMBL" id="LPUX01000050">
    <property type="protein sequence ID" value="OAP42536.1"/>
    <property type="molecule type" value="Genomic_DNA"/>
</dbReference>
<dbReference type="Pfam" id="PF00583">
    <property type="entry name" value="Acetyltransf_1"/>
    <property type="match status" value="1"/>
</dbReference>
<dbReference type="GO" id="GO:0008080">
    <property type="term" value="F:N-acetyltransferase activity"/>
    <property type="evidence" value="ECO:0007669"/>
    <property type="project" value="InterPro"/>
</dbReference>
<dbReference type="InterPro" id="IPR000182">
    <property type="entry name" value="GNAT_dom"/>
</dbReference>
<dbReference type="PANTHER" id="PTHR13947:SF37">
    <property type="entry name" value="LD18367P"/>
    <property type="match status" value="1"/>
</dbReference>
<dbReference type="STRING" id="1472378.AU381_15230"/>
<dbReference type="Proteomes" id="UP000094025">
    <property type="component" value="Unassembled WGS sequence"/>
</dbReference>
<evidence type="ECO:0000259" key="2">
    <source>
        <dbReference type="PROSITE" id="PS51186"/>
    </source>
</evidence>
<evidence type="ECO:0000313" key="4">
    <source>
        <dbReference type="Proteomes" id="UP000094025"/>
    </source>
</evidence>
<dbReference type="InterPro" id="IPR050769">
    <property type="entry name" value="NAT_camello-type"/>
</dbReference>
<name>A0A178Y564_9HYPH</name>
<evidence type="ECO:0000256" key="1">
    <source>
        <dbReference type="ARBA" id="ARBA00022679"/>
    </source>
</evidence>
<protein>
    <submittedName>
        <fullName evidence="3">Acetyltransferase</fullName>
    </submittedName>
</protein>
<dbReference type="SUPFAM" id="SSF55729">
    <property type="entry name" value="Acyl-CoA N-acyltransferases (Nat)"/>
    <property type="match status" value="1"/>
</dbReference>
<dbReference type="AlphaFoldDB" id="A0A178Y564"/>
<dbReference type="CDD" id="cd04301">
    <property type="entry name" value="NAT_SF"/>
    <property type="match status" value="1"/>
</dbReference>
<feature type="domain" description="N-acetyltransferase" evidence="2">
    <location>
        <begin position="1"/>
        <end position="142"/>
    </location>
</feature>
<organism evidence="3 4">
    <name type="scientific">Sinorhizobium glycinis</name>
    <dbReference type="NCBI Taxonomy" id="1472378"/>
    <lineage>
        <taxon>Bacteria</taxon>
        <taxon>Pseudomonadati</taxon>
        <taxon>Pseudomonadota</taxon>
        <taxon>Alphaproteobacteria</taxon>
        <taxon>Hyphomicrobiales</taxon>
        <taxon>Rhizobiaceae</taxon>
        <taxon>Sinorhizobium/Ensifer group</taxon>
        <taxon>Sinorhizobium</taxon>
    </lineage>
</organism>
<accession>A0A178Y564</accession>
<dbReference type="PROSITE" id="PS51186">
    <property type="entry name" value="GNAT"/>
    <property type="match status" value="1"/>
</dbReference>
<dbReference type="PANTHER" id="PTHR13947">
    <property type="entry name" value="GNAT FAMILY N-ACETYLTRANSFERASE"/>
    <property type="match status" value="1"/>
</dbReference>
<sequence>MSAPILDIIPDTPNPDDIRAIVATLDAYNSANSGMVDLPGFAVIIRDPKTRTATGGLYATDGYGWAFIRYLAVPDEYRGQGLGRRLMEEAEKIARDRGYIGLWLDTFEFQARPFYEKLGFELFGELEGGKNAIPRYFLKKRF</sequence>
<proteinExistence type="predicted"/>
<evidence type="ECO:0000313" key="3">
    <source>
        <dbReference type="EMBL" id="OAP42536.1"/>
    </source>
</evidence>
<gene>
    <name evidence="3" type="ORF">AU381_15230</name>
</gene>
<dbReference type="RefSeq" id="WP_064240378.1">
    <property type="nucleotide sequence ID" value="NZ_LPUX01000050.1"/>
</dbReference>
<dbReference type="OrthoDB" id="9787920at2"/>
<keyword evidence="1 3" id="KW-0808">Transferase</keyword>
<dbReference type="Gene3D" id="3.40.630.30">
    <property type="match status" value="1"/>
</dbReference>
<comment type="caution">
    <text evidence="3">The sequence shown here is derived from an EMBL/GenBank/DDBJ whole genome shotgun (WGS) entry which is preliminary data.</text>
</comment>
<keyword evidence="4" id="KW-1185">Reference proteome</keyword>